<accession>A0A8H3QT54</accession>
<dbReference type="Proteomes" id="UP000615446">
    <property type="component" value="Unassembled WGS sequence"/>
</dbReference>
<dbReference type="AlphaFoldDB" id="A0A8H3QT54"/>
<organism evidence="1 2">
    <name type="scientific">Rhizophagus clarus</name>
    <dbReference type="NCBI Taxonomy" id="94130"/>
    <lineage>
        <taxon>Eukaryota</taxon>
        <taxon>Fungi</taxon>
        <taxon>Fungi incertae sedis</taxon>
        <taxon>Mucoromycota</taxon>
        <taxon>Glomeromycotina</taxon>
        <taxon>Glomeromycetes</taxon>
        <taxon>Glomerales</taxon>
        <taxon>Glomeraceae</taxon>
        <taxon>Rhizophagus</taxon>
    </lineage>
</organism>
<protein>
    <submittedName>
        <fullName evidence="1">Uncharacterized protein</fullName>
    </submittedName>
</protein>
<evidence type="ECO:0000313" key="2">
    <source>
        <dbReference type="Proteomes" id="UP000615446"/>
    </source>
</evidence>
<gene>
    <name evidence="1" type="ORF">RCL2_001731300</name>
</gene>
<reference evidence="1" key="1">
    <citation type="submission" date="2019-10" db="EMBL/GenBank/DDBJ databases">
        <title>Conservation and host-specific expression of non-tandemly repeated heterogenous ribosome RNA gene in arbuscular mycorrhizal fungi.</title>
        <authorList>
            <person name="Maeda T."/>
            <person name="Kobayashi Y."/>
            <person name="Nakagawa T."/>
            <person name="Ezawa T."/>
            <person name="Yamaguchi K."/>
            <person name="Bino T."/>
            <person name="Nishimoto Y."/>
            <person name="Shigenobu S."/>
            <person name="Kawaguchi M."/>
        </authorList>
    </citation>
    <scope>NUCLEOTIDE SEQUENCE</scope>
    <source>
        <strain evidence="1">HR1</strain>
    </source>
</reference>
<evidence type="ECO:0000313" key="1">
    <source>
        <dbReference type="EMBL" id="GES90472.1"/>
    </source>
</evidence>
<comment type="caution">
    <text evidence="1">The sequence shown here is derived from an EMBL/GenBank/DDBJ whole genome shotgun (WGS) entry which is preliminary data.</text>
</comment>
<dbReference type="EMBL" id="BLAL01000194">
    <property type="protein sequence ID" value="GES90472.1"/>
    <property type="molecule type" value="Genomic_DNA"/>
</dbReference>
<proteinExistence type="predicted"/>
<sequence length="80" mass="9306">MVFRLVIRFELTNDSVTGLRFLLQILSYTIINSCSRLLKGKGSITYILFNFGCWVSGKEIKLEFSQMRKLNKEIKSFIHA</sequence>
<name>A0A8H3QT54_9GLOM</name>